<evidence type="ECO:0000256" key="5">
    <source>
        <dbReference type="ARBA" id="ARBA00022946"/>
    </source>
</evidence>
<reference evidence="10 11" key="1">
    <citation type="submission" date="2020-08" db="EMBL/GenBank/DDBJ databases">
        <title>Genomic Encyclopedia of Type Strains, Phase IV (KMG-IV): sequencing the most valuable type-strain genomes for metagenomic binning, comparative biology and taxonomic classification.</title>
        <authorList>
            <person name="Goeker M."/>
        </authorList>
    </citation>
    <scope>NUCLEOTIDE SEQUENCE [LARGE SCALE GENOMIC DNA]</scope>
    <source>
        <strain evidence="10 11">DSM 22548</strain>
    </source>
</reference>
<comment type="caution">
    <text evidence="10">The sequence shown here is derived from an EMBL/GenBank/DDBJ whole genome shotgun (WGS) entry which is preliminary data.</text>
</comment>
<sequence>MENENIGRYGFCVEPYTEDATGHVSLSFLGNQILRCAGMHATAHGFGYEQLIEQNLVWVLSRLVLTFEDRPKTLEHYTISTWVTKVYRQFTERLFRLEAESGEPMGYGFSIWAAIDYKTRQPIDLEKLPDGGFSSVLLPKDDFPISGAGRVRVKSEEPVYQYRAGFSDLDINGHVNSMRYLEMILNLFSADFHRTHQIRRIELQFCNESYCGDTLLLFREDRNENVCDVEIRKGDAVIVRAEIETAAL</sequence>
<feature type="domain" description="Acyl-ACP thioesterase N-terminal hotdog" evidence="8">
    <location>
        <begin position="11"/>
        <end position="125"/>
    </location>
</feature>
<dbReference type="InterPro" id="IPR002864">
    <property type="entry name" value="Acyl-ACP_thioesterase_NHD"/>
</dbReference>
<dbReference type="Gene3D" id="3.10.129.10">
    <property type="entry name" value="Hotdog Thioesterase"/>
    <property type="match status" value="2"/>
</dbReference>
<dbReference type="GO" id="GO:0000036">
    <property type="term" value="F:acyl carrier activity"/>
    <property type="evidence" value="ECO:0007669"/>
    <property type="project" value="TreeGrafter"/>
</dbReference>
<proteinExistence type="inferred from homology"/>
<dbReference type="PANTHER" id="PTHR31727">
    <property type="entry name" value="OLEOYL-ACYL CARRIER PROTEIN THIOESTERASE 1, CHLOROPLASTIC"/>
    <property type="match status" value="1"/>
</dbReference>
<evidence type="ECO:0000256" key="4">
    <source>
        <dbReference type="ARBA" id="ARBA00022832"/>
    </source>
</evidence>
<name>A0A7W5UEL0_9BACT</name>
<gene>
    <name evidence="10" type="ORF">FHS60_001096</name>
</gene>
<evidence type="ECO:0000256" key="2">
    <source>
        <dbReference type="ARBA" id="ARBA00022516"/>
    </source>
</evidence>
<evidence type="ECO:0000313" key="10">
    <source>
        <dbReference type="EMBL" id="MBB3702633.1"/>
    </source>
</evidence>
<evidence type="ECO:0000256" key="6">
    <source>
        <dbReference type="ARBA" id="ARBA00023098"/>
    </source>
</evidence>
<keyword evidence="5" id="KW-0809">Transit peptide</keyword>
<evidence type="ECO:0000256" key="3">
    <source>
        <dbReference type="ARBA" id="ARBA00022801"/>
    </source>
</evidence>
<feature type="domain" description="Acyl-ACP thioesterase-like C-terminal" evidence="9">
    <location>
        <begin position="158"/>
        <end position="243"/>
    </location>
</feature>
<evidence type="ECO:0000256" key="7">
    <source>
        <dbReference type="ARBA" id="ARBA00023160"/>
    </source>
</evidence>
<evidence type="ECO:0000256" key="1">
    <source>
        <dbReference type="ARBA" id="ARBA00006500"/>
    </source>
</evidence>
<evidence type="ECO:0000313" key="11">
    <source>
        <dbReference type="Proteomes" id="UP000541425"/>
    </source>
</evidence>
<protein>
    <submittedName>
        <fullName evidence="10">Acyl-ACP thioesterase</fullName>
    </submittedName>
</protein>
<dbReference type="PANTHER" id="PTHR31727:SF6">
    <property type="entry name" value="OLEOYL-ACYL CARRIER PROTEIN THIOESTERASE 1, CHLOROPLASTIC"/>
    <property type="match status" value="1"/>
</dbReference>
<dbReference type="EMBL" id="JACICA010000004">
    <property type="protein sequence ID" value="MBB3702633.1"/>
    <property type="molecule type" value="Genomic_DNA"/>
</dbReference>
<dbReference type="GO" id="GO:0016297">
    <property type="term" value="F:fatty acyl-[ACP] hydrolase activity"/>
    <property type="evidence" value="ECO:0007669"/>
    <property type="project" value="InterPro"/>
</dbReference>
<evidence type="ECO:0000259" key="8">
    <source>
        <dbReference type="Pfam" id="PF01643"/>
    </source>
</evidence>
<organism evidence="10 11">
    <name type="scientific">Alloprevotella rava</name>
    <dbReference type="NCBI Taxonomy" id="671218"/>
    <lineage>
        <taxon>Bacteria</taxon>
        <taxon>Pseudomonadati</taxon>
        <taxon>Bacteroidota</taxon>
        <taxon>Bacteroidia</taxon>
        <taxon>Bacteroidales</taxon>
        <taxon>Prevotellaceae</taxon>
        <taxon>Alloprevotella</taxon>
    </lineage>
</organism>
<keyword evidence="4" id="KW-0276">Fatty acid metabolism</keyword>
<dbReference type="Pfam" id="PF01643">
    <property type="entry name" value="Acyl-ACP_TE"/>
    <property type="match status" value="1"/>
</dbReference>
<keyword evidence="3" id="KW-0378">Hydrolase</keyword>
<dbReference type="AlphaFoldDB" id="A0A7W5UEL0"/>
<evidence type="ECO:0000259" key="9">
    <source>
        <dbReference type="Pfam" id="PF20791"/>
    </source>
</evidence>
<keyword evidence="7" id="KW-0275">Fatty acid biosynthesis</keyword>
<comment type="similarity">
    <text evidence="1">Belongs to the acyl-ACP thioesterase family.</text>
</comment>
<keyword evidence="2" id="KW-0444">Lipid biosynthesis</keyword>
<dbReference type="InterPro" id="IPR029069">
    <property type="entry name" value="HotDog_dom_sf"/>
</dbReference>
<dbReference type="SUPFAM" id="SSF54637">
    <property type="entry name" value="Thioesterase/thiol ester dehydrase-isomerase"/>
    <property type="match status" value="2"/>
</dbReference>
<dbReference type="RefSeq" id="WP_183695914.1">
    <property type="nucleotide sequence ID" value="NZ_JACICA010000004.1"/>
</dbReference>
<dbReference type="InterPro" id="IPR049427">
    <property type="entry name" value="Acyl-ACP_TE_C"/>
</dbReference>
<dbReference type="InterPro" id="IPR045023">
    <property type="entry name" value="FATA/B"/>
</dbReference>
<dbReference type="Pfam" id="PF20791">
    <property type="entry name" value="Acyl-ACP_TE_C"/>
    <property type="match status" value="1"/>
</dbReference>
<accession>A0A7W5UEL0</accession>
<keyword evidence="6" id="KW-0443">Lipid metabolism</keyword>
<dbReference type="Proteomes" id="UP000541425">
    <property type="component" value="Unassembled WGS sequence"/>
</dbReference>
<dbReference type="CDD" id="cd00586">
    <property type="entry name" value="4HBT"/>
    <property type="match status" value="1"/>
</dbReference>